<sequence>MGGSTGNTLYGCSNCQNPLAHSEDLLSKDFVVNSGQAYMFAHAMNITLGHEEDKQLLTGLYTICFISCNNCGQELGWKYIRAYDATQKFKEGKFILEKAKIVEESC</sequence>
<evidence type="ECO:0000256" key="4">
    <source>
        <dbReference type="RuleBase" id="RU110713"/>
    </source>
</evidence>
<evidence type="ECO:0000313" key="6">
    <source>
        <dbReference type="EMBL" id="GFY83404.1"/>
    </source>
</evidence>
<dbReference type="PROSITE" id="PS51792">
    <property type="entry name" value="YIPPEE"/>
    <property type="match status" value="1"/>
</dbReference>
<evidence type="ECO:0000256" key="1">
    <source>
        <dbReference type="ARBA" id="ARBA00005613"/>
    </source>
</evidence>
<accession>A0A7J0EA83</accession>
<dbReference type="AlphaFoldDB" id="A0A7J0EA83"/>
<keyword evidence="7" id="KW-1185">Reference proteome</keyword>
<dbReference type="InterPro" id="IPR034751">
    <property type="entry name" value="Yippee"/>
</dbReference>
<comment type="similarity">
    <text evidence="1 4">Belongs to the yippee family.</text>
</comment>
<dbReference type="PANTHER" id="PTHR13848">
    <property type="entry name" value="PROTEIN YIPPEE-LIKE CG15309-RELATED"/>
    <property type="match status" value="1"/>
</dbReference>
<feature type="domain" description="Yippee" evidence="5">
    <location>
        <begin position="8"/>
        <end position="105"/>
    </location>
</feature>
<dbReference type="GO" id="GO:0046872">
    <property type="term" value="F:metal ion binding"/>
    <property type="evidence" value="ECO:0007669"/>
    <property type="project" value="UniProtKB-KW"/>
</dbReference>
<dbReference type="Pfam" id="PF03226">
    <property type="entry name" value="Yippee-Mis18"/>
    <property type="match status" value="1"/>
</dbReference>
<name>A0A7J0EA83_9ERIC</name>
<dbReference type="Proteomes" id="UP000585474">
    <property type="component" value="Unassembled WGS sequence"/>
</dbReference>
<dbReference type="InterPro" id="IPR004910">
    <property type="entry name" value="Yippee/Mis18/Cereblon"/>
</dbReference>
<comment type="caution">
    <text evidence="6">The sequence shown here is derived from an EMBL/GenBank/DDBJ whole genome shotgun (WGS) entry which is preliminary data.</text>
</comment>
<evidence type="ECO:0000259" key="5">
    <source>
        <dbReference type="PROSITE" id="PS51792"/>
    </source>
</evidence>
<dbReference type="InterPro" id="IPR039058">
    <property type="entry name" value="Yippee_fam"/>
</dbReference>
<dbReference type="EMBL" id="BJWL01000003">
    <property type="protein sequence ID" value="GFY83404.1"/>
    <property type="molecule type" value="Genomic_DNA"/>
</dbReference>
<keyword evidence="3" id="KW-0862">Zinc</keyword>
<evidence type="ECO:0000313" key="7">
    <source>
        <dbReference type="Proteomes" id="UP000585474"/>
    </source>
</evidence>
<protein>
    <recommendedName>
        <fullName evidence="4">Protein yippee-like</fullName>
    </recommendedName>
</protein>
<gene>
    <name evidence="6" type="ORF">Acr_03g0001780</name>
</gene>
<dbReference type="OrthoDB" id="6407410at2759"/>
<reference evidence="6 7" key="1">
    <citation type="submission" date="2019-07" db="EMBL/GenBank/DDBJ databases">
        <title>De Novo Assembly of kiwifruit Actinidia rufa.</title>
        <authorList>
            <person name="Sugita-Konishi S."/>
            <person name="Sato K."/>
            <person name="Mori E."/>
            <person name="Abe Y."/>
            <person name="Kisaki G."/>
            <person name="Hamano K."/>
            <person name="Suezawa K."/>
            <person name="Otani M."/>
            <person name="Fukuda T."/>
            <person name="Manabe T."/>
            <person name="Gomi K."/>
            <person name="Tabuchi M."/>
            <person name="Akimitsu K."/>
            <person name="Kataoka I."/>
        </authorList>
    </citation>
    <scope>NUCLEOTIDE SEQUENCE [LARGE SCALE GENOMIC DNA]</scope>
    <source>
        <strain evidence="7">cv. Fuchu</strain>
    </source>
</reference>
<keyword evidence="2" id="KW-0479">Metal-binding</keyword>
<proteinExistence type="inferred from homology"/>
<evidence type="ECO:0000256" key="2">
    <source>
        <dbReference type="ARBA" id="ARBA00022723"/>
    </source>
</evidence>
<evidence type="ECO:0000256" key="3">
    <source>
        <dbReference type="ARBA" id="ARBA00022833"/>
    </source>
</evidence>
<organism evidence="6 7">
    <name type="scientific">Actinidia rufa</name>
    <dbReference type="NCBI Taxonomy" id="165716"/>
    <lineage>
        <taxon>Eukaryota</taxon>
        <taxon>Viridiplantae</taxon>
        <taxon>Streptophyta</taxon>
        <taxon>Embryophyta</taxon>
        <taxon>Tracheophyta</taxon>
        <taxon>Spermatophyta</taxon>
        <taxon>Magnoliopsida</taxon>
        <taxon>eudicotyledons</taxon>
        <taxon>Gunneridae</taxon>
        <taxon>Pentapetalae</taxon>
        <taxon>asterids</taxon>
        <taxon>Ericales</taxon>
        <taxon>Actinidiaceae</taxon>
        <taxon>Actinidia</taxon>
    </lineage>
</organism>